<feature type="transmembrane region" description="Helical" evidence="1">
    <location>
        <begin position="56"/>
        <end position="74"/>
    </location>
</feature>
<dbReference type="Gene3D" id="1.20.5.160">
    <property type="entry name" value="Bacterial aa3 type cytochrome c oxidase subunit IV"/>
    <property type="match status" value="1"/>
</dbReference>
<comment type="caution">
    <text evidence="3">The sequence shown here is derived from an EMBL/GenBank/DDBJ whole genome shotgun (WGS) entry which is preliminary data.</text>
</comment>
<dbReference type="RefSeq" id="WP_367722586.1">
    <property type="nucleotide sequence ID" value="NZ_JBFOCH010000001.1"/>
</dbReference>
<evidence type="ECO:0000313" key="3">
    <source>
        <dbReference type="EMBL" id="MEW9805488.1"/>
    </source>
</evidence>
<dbReference type="SUPFAM" id="SSF81469">
    <property type="entry name" value="Bacterial aa3 type cytochrome c oxidase subunit IV"/>
    <property type="match status" value="1"/>
</dbReference>
<keyword evidence="4" id="KW-1185">Reference proteome</keyword>
<feature type="domain" description="Cytochrome c oxidase subunit IV bacterial aa3 type" evidence="2">
    <location>
        <begin position="7"/>
        <end position="50"/>
    </location>
</feature>
<keyword evidence="1" id="KW-0472">Membrane</keyword>
<dbReference type="InterPro" id="IPR012422">
    <property type="entry name" value="Cyt_c_oxidase_su4_bac-aa3"/>
</dbReference>
<reference evidence="3 4" key="1">
    <citation type="submission" date="2024-06" db="EMBL/GenBank/DDBJ databases">
        <authorList>
            <person name="Tuo L."/>
        </authorList>
    </citation>
    <scope>NUCLEOTIDE SEQUENCE [LARGE SCALE GENOMIC DNA]</scope>
    <source>
        <strain evidence="3 4">ZMM04-5</strain>
    </source>
</reference>
<sequence length="82" mass="8877">MADHSPTGPVETGAQMDYPEHEKTYKTFIALAKYCTIACVALLVAMAFGFFTTAGFFSATILFIVVIGVLSFALRDVPTHIT</sequence>
<dbReference type="EMBL" id="JBFOCI010000002">
    <property type="protein sequence ID" value="MEW9805488.1"/>
    <property type="molecule type" value="Genomic_DNA"/>
</dbReference>
<dbReference type="Proteomes" id="UP001556196">
    <property type="component" value="Unassembled WGS sequence"/>
</dbReference>
<proteinExistence type="predicted"/>
<keyword evidence="1" id="KW-1133">Transmembrane helix</keyword>
<dbReference type="Pfam" id="PF07835">
    <property type="entry name" value="COX4_pro_2"/>
    <property type="match status" value="1"/>
</dbReference>
<feature type="transmembrane region" description="Helical" evidence="1">
    <location>
        <begin position="31"/>
        <end position="50"/>
    </location>
</feature>
<organism evidence="3 4">
    <name type="scientific">Mesorhizobium marinum</name>
    <dbReference type="NCBI Taxonomy" id="3228790"/>
    <lineage>
        <taxon>Bacteria</taxon>
        <taxon>Pseudomonadati</taxon>
        <taxon>Pseudomonadota</taxon>
        <taxon>Alphaproteobacteria</taxon>
        <taxon>Hyphomicrobiales</taxon>
        <taxon>Phyllobacteriaceae</taxon>
        <taxon>Mesorhizobium</taxon>
    </lineage>
</organism>
<name>A0ABV3QY74_9HYPH</name>
<evidence type="ECO:0000256" key="1">
    <source>
        <dbReference type="SAM" id="Phobius"/>
    </source>
</evidence>
<gene>
    <name evidence="3" type="ORF">ABUE31_05765</name>
</gene>
<keyword evidence="1" id="KW-0812">Transmembrane</keyword>
<dbReference type="InterPro" id="IPR036596">
    <property type="entry name" value="Cyt-C_aa3_sf"/>
</dbReference>
<protein>
    <submittedName>
        <fullName evidence="3">Aa3-type cytochrome c oxidase subunit IV</fullName>
    </submittedName>
</protein>
<evidence type="ECO:0000313" key="4">
    <source>
        <dbReference type="Proteomes" id="UP001556196"/>
    </source>
</evidence>
<evidence type="ECO:0000259" key="2">
    <source>
        <dbReference type="Pfam" id="PF07835"/>
    </source>
</evidence>
<accession>A0ABV3QY74</accession>